<comment type="caution">
    <text evidence="4">The sequence shown here is derived from an EMBL/GenBank/DDBJ whole genome shotgun (WGS) entry which is preliminary data.</text>
</comment>
<dbReference type="Proteomes" id="UP001229421">
    <property type="component" value="Unassembled WGS sequence"/>
</dbReference>
<dbReference type="InterPro" id="IPR055256">
    <property type="entry name" value="KH_1_KHDC4/BBP-like"/>
</dbReference>
<dbReference type="PANTHER" id="PTHR11208">
    <property type="entry name" value="RNA-BINDING PROTEIN RELATED"/>
    <property type="match status" value="1"/>
</dbReference>
<feature type="compositionally biased region" description="Low complexity" evidence="2">
    <location>
        <begin position="259"/>
        <end position="268"/>
    </location>
</feature>
<accession>A0AAD8KZG9</accession>
<evidence type="ECO:0000259" key="3">
    <source>
        <dbReference type="SMART" id="SM00322"/>
    </source>
</evidence>
<dbReference type="Gene3D" id="3.30.1370.10">
    <property type="entry name" value="K Homology domain, type 1"/>
    <property type="match status" value="1"/>
</dbReference>
<organism evidence="4 5">
    <name type="scientific">Tagetes erecta</name>
    <name type="common">African marigold</name>
    <dbReference type="NCBI Taxonomy" id="13708"/>
    <lineage>
        <taxon>Eukaryota</taxon>
        <taxon>Viridiplantae</taxon>
        <taxon>Streptophyta</taxon>
        <taxon>Embryophyta</taxon>
        <taxon>Tracheophyta</taxon>
        <taxon>Spermatophyta</taxon>
        <taxon>Magnoliopsida</taxon>
        <taxon>eudicotyledons</taxon>
        <taxon>Gunneridae</taxon>
        <taxon>Pentapetalae</taxon>
        <taxon>asterids</taxon>
        <taxon>campanulids</taxon>
        <taxon>Asterales</taxon>
        <taxon>Asteraceae</taxon>
        <taxon>Asteroideae</taxon>
        <taxon>Heliantheae alliance</taxon>
        <taxon>Tageteae</taxon>
        <taxon>Tagetes</taxon>
    </lineage>
</organism>
<dbReference type="Pfam" id="PF22675">
    <property type="entry name" value="KH-I_KHDC4-BBP"/>
    <property type="match status" value="1"/>
</dbReference>
<dbReference type="SMART" id="SM00322">
    <property type="entry name" value="KH"/>
    <property type="match status" value="1"/>
</dbReference>
<protein>
    <recommendedName>
        <fullName evidence="3">K Homology domain-containing protein</fullName>
    </recommendedName>
</protein>
<feature type="compositionally biased region" description="Polar residues" evidence="2">
    <location>
        <begin position="245"/>
        <end position="257"/>
    </location>
</feature>
<dbReference type="GO" id="GO:0003729">
    <property type="term" value="F:mRNA binding"/>
    <property type="evidence" value="ECO:0007669"/>
    <property type="project" value="TreeGrafter"/>
</dbReference>
<name>A0AAD8KZG9_TARER</name>
<proteinExistence type="predicted"/>
<evidence type="ECO:0000256" key="1">
    <source>
        <dbReference type="ARBA" id="ARBA00022884"/>
    </source>
</evidence>
<feature type="domain" description="K Homology" evidence="3">
    <location>
        <begin position="118"/>
        <end position="218"/>
    </location>
</feature>
<dbReference type="EMBL" id="JAUHHV010000004">
    <property type="protein sequence ID" value="KAK1428590.1"/>
    <property type="molecule type" value="Genomic_DNA"/>
</dbReference>
<keyword evidence="1" id="KW-0694">RNA-binding</keyword>
<dbReference type="InterPro" id="IPR032377">
    <property type="entry name" value="STAR_dimer"/>
</dbReference>
<dbReference type="GO" id="GO:0048024">
    <property type="term" value="P:regulation of mRNA splicing, via spliceosome"/>
    <property type="evidence" value="ECO:0007669"/>
    <property type="project" value="TreeGrafter"/>
</dbReference>
<dbReference type="GO" id="GO:0005634">
    <property type="term" value="C:nucleus"/>
    <property type="evidence" value="ECO:0007669"/>
    <property type="project" value="TreeGrafter"/>
</dbReference>
<dbReference type="InterPro" id="IPR045071">
    <property type="entry name" value="BBP-like"/>
</dbReference>
<evidence type="ECO:0000256" key="2">
    <source>
        <dbReference type="SAM" id="MobiDB-lite"/>
    </source>
</evidence>
<dbReference type="Pfam" id="PF16544">
    <property type="entry name" value="STAR_dimer"/>
    <property type="match status" value="1"/>
</dbReference>
<dbReference type="InterPro" id="IPR036612">
    <property type="entry name" value="KH_dom_type_1_sf"/>
</dbReference>
<sequence length="268" mass="30188">MSNIWTHPDVGRQYLEDLLKEKKRLGFYVYGLPICNHLVDQEISRVFDIISDGDFNIFGGLRFGRPNLWSSFNITRNLAAINLGNLDWNSLQHQGFGGPQGSLMDHGNAVAASLCTVLTKKLRLDVPVDRYPNFNIVGRILGPRGNSLKRIEANTGCRIFIRGRGSMKDPNKEERLKRTQKYWHLNEPLHVLIEAQAPADVIDARLTHAQEVILELFKPVSKSGDVYKRHQLRELNMVNYCFPEDTSQPSTSASPCGSGTKTTGKGRK</sequence>
<dbReference type="InterPro" id="IPR004087">
    <property type="entry name" value="KH_dom"/>
</dbReference>
<dbReference type="AlphaFoldDB" id="A0AAD8KZG9"/>
<feature type="region of interest" description="Disordered" evidence="2">
    <location>
        <begin position="245"/>
        <end position="268"/>
    </location>
</feature>
<dbReference type="PANTHER" id="PTHR11208:SF42">
    <property type="entry name" value="QUAKING RELATED 54B, ISOFORM E"/>
    <property type="match status" value="1"/>
</dbReference>
<evidence type="ECO:0000313" key="5">
    <source>
        <dbReference type="Proteomes" id="UP001229421"/>
    </source>
</evidence>
<keyword evidence="5" id="KW-1185">Reference proteome</keyword>
<dbReference type="SUPFAM" id="SSF54791">
    <property type="entry name" value="Eukaryotic type KH-domain (KH-domain type I)"/>
    <property type="match status" value="1"/>
</dbReference>
<reference evidence="4" key="1">
    <citation type="journal article" date="2023" name="bioRxiv">
        <title>Improved chromosome-level genome assembly for marigold (Tagetes erecta).</title>
        <authorList>
            <person name="Jiang F."/>
            <person name="Yuan L."/>
            <person name="Wang S."/>
            <person name="Wang H."/>
            <person name="Xu D."/>
            <person name="Wang A."/>
            <person name="Fan W."/>
        </authorList>
    </citation>
    <scope>NUCLEOTIDE SEQUENCE</scope>
    <source>
        <strain evidence="4">WSJ</strain>
        <tissue evidence="4">Leaf</tissue>
    </source>
</reference>
<gene>
    <name evidence="4" type="ORF">QVD17_17428</name>
</gene>
<evidence type="ECO:0000313" key="4">
    <source>
        <dbReference type="EMBL" id="KAK1428590.1"/>
    </source>
</evidence>